<dbReference type="RefSeq" id="XP_042564086.1">
    <property type="nucleotide sequence ID" value="XM_042708152.1"/>
</dbReference>
<proteinExistence type="predicted"/>
<dbReference type="GeneID" id="122132998"/>
<accession>A0A8M1KJ43</accession>
<dbReference type="OrthoDB" id="5296287at2759"/>
<feature type="region of interest" description="Disordered" evidence="1">
    <location>
        <begin position="51"/>
        <end position="86"/>
    </location>
</feature>
<evidence type="ECO:0000313" key="2">
    <source>
        <dbReference type="Proteomes" id="UP000515152"/>
    </source>
</evidence>
<dbReference type="KEGG" id="char:122132998"/>
<evidence type="ECO:0000313" key="3">
    <source>
        <dbReference type="RefSeq" id="XP_042564086.1"/>
    </source>
</evidence>
<organism evidence="2 3">
    <name type="scientific">Clupea harengus</name>
    <name type="common">Atlantic herring</name>
    <dbReference type="NCBI Taxonomy" id="7950"/>
    <lineage>
        <taxon>Eukaryota</taxon>
        <taxon>Metazoa</taxon>
        <taxon>Chordata</taxon>
        <taxon>Craniata</taxon>
        <taxon>Vertebrata</taxon>
        <taxon>Euteleostomi</taxon>
        <taxon>Actinopterygii</taxon>
        <taxon>Neopterygii</taxon>
        <taxon>Teleostei</taxon>
        <taxon>Clupei</taxon>
        <taxon>Clupeiformes</taxon>
        <taxon>Clupeoidei</taxon>
        <taxon>Clupeidae</taxon>
        <taxon>Clupea</taxon>
    </lineage>
</organism>
<evidence type="ECO:0000256" key="1">
    <source>
        <dbReference type="SAM" id="MobiDB-lite"/>
    </source>
</evidence>
<name>A0A8M1KJ43_CLUHA</name>
<protein>
    <submittedName>
        <fullName evidence="3">Solute carrier family 22 member 6-like</fullName>
    </submittedName>
</protein>
<dbReference type="PROSITE" id="PS51257">
    <property type="entry name" value="PROKAR_LIPOPROTEIN"/>
    <property type="match status" value="1"/>
</dbReference>
<dbReference type="Proteomes" id="UP000515152">
    <property type="component" value="Chromosome 7"/>
</dbReference>
<reference evidence="3" key="1">
    <citation type="submission" date="2025-08" db="UniProtKB">
        <authorList>
            <consortium name="RefSeq"/>
        </authorList>
    </citation>
    <scope>IDENTIFICATION</scope>
</reference>
<gene>
    <name evidence="3" type="primary">LOC122132998</name>
</gene>
<dbReference type="AlphaFoldDB" id="A0A8M1KJ43"/>
<keyword evidence="2" id="KW-1185">Reference proteome</keyword>
<sequence length="86" mass="8907">MASMCARLGGVLAPLINMLREPTPTVPMIIFGCAPLLGAALALALPETANQPLPDDIQDIQEPAVGTSQSHRTSEGQPLQDLTSGS</sequence>
<feature type="compositionally biased region" description="Polar residues" evidence="1">
    <location>
        <begin position="66"/>
        <end position="86"/>
    </location>
</feature>